<dbReference type="AlphaFoldDB" id="A0A0R3TZ32"/>
<dbReference type="InterPro" id="IPR002110">
    <property type="entry name" value="Ankyrin_rpt"/>
</dbReference>
<evidence type="ECO:0000313" key="1">
    <source>
        <dbReference type="WBParaSite" id="HNAJ_0001313101-mRNA-1"/>
    </source>
</evidence>
<protein>
    <submittedName>
        <fullName evidence="1">ANK_REP_REGION domain-containing protein</fullName>
    </submittedName>
</protein>
<reference evidence="1" key="1">
    <citation type="submission" date="2017-02" db="UniProtKB">
        <authorList>
            <consortium name="WormBaseParasite"/>
        </authorList>
    </citation>
    <scope>IDENTIFICATION</scope>
</reference>
<dbReference type="SUPFAM" id="SSF48403">
    <property type="entry name" value="Ankyrin repeat"/>
    <property type="match status" value="1"/>
</dbReference>
<dbReference type="Pfam" id="PF12796">
    <property type="entry name" value="Ank_2"/>
    <property type="match status" value="1"/>
</dbReference>
<dbReference type="WBParaSite" id="HNAJ_0001313101-mRNA-1">
    <property type="protein sequence ID" value="HNAJ_0001313101-mRNA-1"/>
    <property type="gene ID" value="HNAJ_0001313101"/>
</dbReference>
<dbReference type="Gene3D" id="1.25.40.20">
    <property type="entry name" value="Ankyrin repeat-containing domain"/>
    <property type="match status" value="1"/>
</dbReference>
<dbReference type="InterPro" id="IPR036770">
    <property type="entry name" value="Ankyrin_rpt-contain_sf"/>
</dbReference>
<name>A0A0R3TZ32_RODNA</name>
<accession>A0A0R3TZ32</accession>
<organism evidence="1">
    <name type="scientific">Rodentolepis nana</name>
    <name type="common">Dwarf tapeworm</name>
    <name type="synonym">Hymenolepis nana</name>
    <dbReference type="NCBI Taxonomy" id="102285"/>
    <lineage>
        <taxon>Eukaryota</taxon>
        <taxon>Metazoa</taxon>
        <taxon>Spiralia</taxon>
        <taxon>Lophotrochozoa</taxon>
        <taxon>Platyhelminthes</taxon>
        <taxon>Cestoda</taxon>
        <taxon>Eucestoda</taxon>
        <taxon>Cyclophyllidea</taxon>
        <taxon>Hymenolepididae</taxon>
        <taxon>Rodentolepis</taxon>
    </lineage>
</organism>
<sequence length="138" mass="15761">LLNVEETDRETKKMDMFFALCMTVEKGYLLAAKLLIDYGAPLDRLNEVDLKPLEIAILEEQEAMVSLLLSHNAPVNGFNRYGFTPLMISIIHDNPSAAPQLLWSRPGCAEIWRKSYRRTGRIEYEEGGNFPNNIFVEI</sequence>
<proteinExistence type="predicted"/>